<feature type="non-terminal residue" evidence="1">
    <location>
        <position position="133"/>
    </location>
</feature>
<comment type="caution">
    <text evidence="1">The sequence shown here is derived from an EMBL/GenBank/DDBJ whole genome shotgun (WGS) entry which is preliminary data.</text>
</comment>
<dbReference type="OrthoDB" id="420458at2759"/>
<evidence type="ECO:0000313" key="1">
    <source>
        <dbReference type="EMBL" id="CAE7422273.1"/>
    </source>
</evidence>
<keyword evidence="2" id="KW-1185">Reference proteome</keyword>
<organism evidence="1 2">
    <name type="scientific">Symbiodinium pilosum</name>
    <name type="common">Dinoflagellate</name>
    <dbReference type="NCBI Taxonomy" id="2952"/>
    <lineage>
        <taxon>Eukaryota</taxon>
        <taxon>Sar</taxon>
        <taxon>Alveolata</taxon>
        <taxon>Dinophyceae</taxon>
        <taxon>Suessiales</taxon>
        <taxon>Symbiodiniaceae</taxon>
        <taxon>Symbiodinium</taxon>
    </lineage>
</organism>
<dbReference type="AlphaFoldDB" id="A0A812R7V1"/>
<dbReference type="EMBL" id="CAJNIZ010019169">
    <property type="protein sequence ID" value="CAE7422273.1"/>
    <property type="molecule type" value="Genomic_DNA"/>
</dbReference>
<evidence type="ECO:0000313" key="2">
    <source>
        <dbReference type="Proteomes" id="UP000649617"/>
    </source>
</evidence>
<reference evidence="1" key="1">
    <citation type="submission" date="2021-02" db="EMBL/GenBank/DDBJ databases">
        <authorList>
            <person name="Dougan E. K."/>
            <person name="Rhodes N."/>
            <person name="Thang M."/>
            <person name="Chan C."/>
        </authorList>
    </citation>
    <scope>NUCLEOTIDE SEQUENCE</scope>
</reference>
<proteinExistence type="predicted"/>
<protein>
    <submittedName>
        <fullName evidence="1">Uncharacterized protein</fullName>
    </submittedName>
</protein>
<sequence length="133" mass="15203">MWKTYKLLPDPNEDGQQNEPLAVVWDDCQGQLECIIFEVIHELVADTLPHEPMASKQSWLSVCFGSFSILGSWGPGYRRHKACLFANFAIFDRPEDAEERRNLNHQAMIGGWPVTDDDLACFAPGEWKLLRQP</sequence>
<name>A0A812R7V1_SYMPI</name>
<accession>A0A812R7V1</accession>
<gene>
    <name evidence="1" type="ORF">SPIL2461_LOCUS10372</name>
</gene>
<dbReference type="Proteomes" id="UP000649617">
    <property type="component" value="Unassembled WGS sequence"/>
</dbReference>